<reference evidence="3 4" key="1">
    <citation type="journal article" date="2015" name="Nature">
        <title>rRNA introns, odd ribosomes, and small enigmatic genomes across a large radiation of phyla.</title>
        <authorList>
            <person name="Brown C.T."/>
            <person name="Hug L.A."/>
            <person name="Thomas B.C."/>
            <person name="Sharon I."/>
            <person name="Castelle C.J."/>
            <person name="Singh A."/>
            <person name="Wilkins M.J."/>
            <person name="Williams K.H."/>
            <person name="Banfield J.F."/>
        </authorList>
    </citation>
    <scope>NUCLEOTIDE SEQUENCE [LARGE SCALE GENOMIC DNA]</scope>
</reference>
<dbReference type="GO" id="GO:0009103">
    <property type="term" value="P:lipopolysaccharide biosynthetic process"/>
    <property type="evidence" value="ECO:0007669"/>
    <property type="project" value="TreeGrafter"/>
</dbReference>
<dbReference type="PANTHER" id="PTHR46401:SF2">
    <property type="entry name" value="GLYCOSYLTRANSFERASE WBBK-RELATED"/>
    <property type="match status" value="1"/>
</dbReference>
<dbReference type="PANTHER" id="PTHR46401">
    <property type="entry name" value="GLYCOSYLTRANSFERASE WBBK-RELATED"/>
    <property type="match status" value="1"/>
</dbReference>
<dbReference type="SUPFAM" id="SSF53756">
    <property type="entry name" value="UDP-Glycosyltransferase/glycogen phosphorylase"/>
    <property type="match status" value="1"/>
</dbReference>
<dbReference type="Gene3D" id="3.40.50.2000">
    <property type="entry name" value="Glycogen Phosphorylase B"/>
    <property type="match status" value="2"/>
</dbReference>
<evidence type="ECO:0000313" key="3">
    <source>
        <dbReference type="EMBL" id="KKP86901.1"/>
    </source>
</evidence>
<keyword evidence="1 3" id="KW-0808">Transferase</keyword>
<gene>
    <name evidence="3" type="ORF">UR89_C0011G0004</name>
</gene>
<comment type="caution">
    <text evidence="3">The sequence shown here is derived from an EMBL/GenBank/DDBJ whole genome shotgun (WGS) entry which is preliminary data.</text>
</comment>
<dbReference type="AlphaFoldDB" id="A0A0G0DDZ3"/>
<name>A0A0G0DDZ3_9BACT</name>
<dbReference type="InterPro" id="IPR001296">
    <property type="entry name" value="Glyco_trans_1"/>
</dbReference>
<feature type="domain" description="Glycosyl transferase family 1" evidence="2">
    <location>
        <begin position="210"/>
        <end position="333"/>
    </location>
</feature>
<dbReference type="CDD" id="cd03809">
    <property type="entry name" value="GT4_MtfB-like"/>
    <property type="match status" value="1"/>
</dbReference>
<dbReference type="Pfam" id="PF00534">
    <property type="entry name" value="Glycos_transf_1"/>
    <property type="match status" value="1"/>
</dbReference>
<organism evidence="3 4">
    <name type="scientific">Candidatus Roizmanbacteria bacterium GW2011_GWA2_35_8</name>
    <dbReference type="NCBI Taxonomy" id="1618479"/>
    <lineage>
        <taxon>Bacteria</taxon>
        <taxon>Candidatus Roizmaniibacteriota</taxon>
    </lineage>
</organism>
<accession>A0A0G0DDZ3</accession>
<dbReference type="GO" id="GO:0016757">
    <property type="term" value="F:glycosyltransferase activity"/>
    <property type="evidence" value="ECO:0007669"/>
    <property type="project" value="InterPro"/>
</dbReference>
<dbReference type="EMBL" id="LBQX01000011">
    <property type="protein sequence ID" value="KKP86901.1"/>
    <property type="molecule type" value="Genomic_DNA"/>
</dbReference>
<evidence type="ECO:0000256" key="1">
    <source>
        <dbReference type="ARBA" id="ARBA00022679"/>
    </source>
</evidence>
<sequence length="378" mass="43468">MKIGIDISQLNYEGTGVGNFTYNLVRSLLLNDKNNEYRLFYASLHKLNSPILNDFEKLGAKVFCYPIPHKVLHFLWGMNDLMPIDLLIGKVDVMIFSDYLRPPTLYKTKGITIIHDLIWKLFPEKQDLKTIKYHEIKIAKTIKNKDMIITDSKCTKDDLLRFYPEIEKNLVQVIYPGIGEQFKPIEDLNKMKAVLKKYNVFASNHQSLITNPYLLYVGAIEPRKNLDIAIRTFHELITNHQSPITDLVVAGKAGWEKDKIYKLVKSLNLEDKVKFIGFIPDSDLPYLYSGAKALVYLSSYEGFGLPPLEAASCGTPVLLYDNSSLSELFKNGYPYAKKGGELSALKTLLENKIDTKKYLNQFSWKEYTARLIEIFRNR</sequence>
<evidence type="ECO:0000259" key="2">
    <source>
        <dbReference type="Pfam" id="PF00534"/>
    </source>
</evidence>
<protein>
    <submittedName>
        <fullName evidence="3">Glycosyl transferase group 1</fullName>
    </submittedName>
</protein>
<evidence type="ECO:0000313" key="4">
    <source>
        <dbReference type="Proteomes" id="UP000034536"/>
    </source>
</evidence>
<proteinExistence type="predicted"/>
<dbReference type="Proteomes" id="UP000034536">
    <property type="component" value="Unassembled WGS sequence"/>
</dbReference>